<gene>
    <name evidence="2" type="ORF">Gasu_33290</name>
</gene>
<feature type="chain" id="PRO_5004029857" evidence="1">
    <location>
        <begin position="25"/>
        <end position="189"/>
    </location>
</feature>
<evidence type="ECO:0000313" key="2">
    <source>
        <dbReference type="EMBL" id="EME29323.1"/>
    </source>
</evidence>
<dbReference type="Proteomes" id="UP000030680">
    <property type="component" value="Unassembled WGS sequence"/>
</dbReference>
<evidence type="ECO:0000313" key="3">
    <source>
        <dbReference type="Proteomes" id="UP000030680"/>
    </source>
</evidence>
<evidence type="ECO:0000256" key="1">
    <source>
        <dbReference type="SAM" id="SignalP"/>
    </source>
</evidence>
<name>M2Y0A6_GALSU</name>
<protein>
    <submittedName>
        <fullName evidence="2">Uncharacterized protein</fullName>
    </submittedName>
</protein>
<dbReference type="RefSeq" id="XP_005705843.1">
    <property type="nucleotide sequence ID" value="XM_005705786.1"/>
</dbReference>
<dbReference type="Gramene" id="EME29323">
    <property type="protein sequence ID" value="EME29323"/>
    <property type="gene ID" value="Gasu_33290"/>
</dbReference>
<keyword evidence="3" id="KW-1185">Reference proteome</keyword>
<accession>M2Y0A6</accession>
<dbReference type="AlphaFoldDB" id="M2Y0A6"/>
<reference evidence="3" key="1">
    <citation type="journal article" date="2013" name="Science">
        <title>Gene transfer from bacteria and archaea facilitated evolution of an extremophilic eukaryote.</title>
        <authorList>
            <person name="Schonknecht G."/>
            <person name="Chen W.H."/>
            <person name="Ternes C.M."/>
            <person name="Barbier G.G."/>
            <person name="Shrestha R.P."/>
            <person name="Stanke M."/>
            <person name="Brautigam A."/>
            <person name="Baker B.J."/>
            <person name="Banfield J.F."/>
            <person name="Garavito R.M."/>
            <person name="Carr K."/>
            <person name="Wilkerson C."/>
            <person name="Rensing S.A."/>
            <person name="Gagneul D."/>
            <person name="Dickenson N.E."/>
            <person name="Oesterhelt C."/>
            <person name="Lercher M.J."/>
            <person name="Weber A.P."/>
        </authorList>
    </citation>
    <scope>NUCLEOTIDE SEQUENCE [LARGE SCALE GENOMIC DNA]</scope>
    <source>
        <strain evidence="3">074W</strain>
    </source>
</reference>
<keyword evidence="1" id="KW-0732">Signal</keyword>
<dbReference type="OrthoDB" id="10345155at2759"/>
<sequence>MSVLRLPLLLALLYSAIYFGVVSGINMSCPTEEICSALRNELDQLQDFDDCKSFYETGICSLLCLQSLEEIRQRNSSLWHICSSNCWSVAFVEFSTTLYDICREQHGFRRESVSNSLMSSLLYFCKRICLTVTIYFLMSFTWNTTYHWFRQKPLVSCSQRRDIESQNYISRGSRRHLFSLLRRQSSRNF</sequence>
<dbReference type="EMBL" id="KB454510">
    <property type="protein sequence ID" value="EME29323.1"/>
    <property type="molecule type" value="Genomic_DNA"/>
</dbReference>
<dbReference type="KEGG" id="gsl:Gasu_33290"/>
<dbReference type="GeneID" id="17088129"/>
<feature type="signal peptide" evidence="1">
    <location>
        <begin position="1"/>
        <end position="24"/>
    </location>
</feature>
<organism evidence="2 3">
    <name type="scientific">Galdieria sulphuraria</name>
    <name type="common">Red alga</name>
    <dbReference type="NCBI Taxonomy" id="130081"/>
    <lineage>
        <taxon>Eukaryota</taxon>
        <taxon>Rhodophyta</taxon>
        <taxon>Bangiophyceae</taxon>
        <taxon>Galdieriales</taxon>
        <taxon>Galdieriaceae</taxon>
        <taxon>Galdieria</taxon>
    </lineage>
</organism>
<proteinExistence type="predicted"/>